<dbReference type="EC" id="3.1.-.-" evidence="6"/>
<reference evidence="8" key="1">
    <citation type="submission" date="2008-02" db="EMBL/GenBank/DDBJ databases">
        <title>Complete sequence of chromosome 1 of Burkholderia cenocepacia MC0-3.</title>
        <authorList>
            <person name="Copeland A."/>
            <person name="Lucas S."/>
            <person name="Lapidus A."/>
            <person name="Barry K."/>
            <person name="Bruce D."/>
            <person name="Goodwin L."/>
            <person name="Glavina del Rio T."/>
            <person name="Dalin E."/>
            <person name="Tice H."/>
            <person name="Pitluck S."/>
            <person name="Chain P."/>
            <person name="Malfatti S."/>
            <person name="Shin M."/>
            <person name="Vergez L."/>
            <person name="Schmutz J."/>
            <person name="Larimer F."/>
            <person name="Land M."/>
            <person name="Hauser L."/>
            <person name="Kyrpides N."/>
            <person name="Mikhailova N."/>
            <person name="Tiedje J."/>
            <person name="Richardson P."/>
        </authorList>
    </citation>
    <scope>NUCLEOTIDE SEQUENCE [LARGE SCALE GENOMIC DNA]</scope>
    <source>
        <strain evidence="8">MC0-3</strain>
    </source>
</reference>
<dbReference type="AlphaFoldDB" id="B1K1A3"/>
<keyword evidence="5 6" id="KW-0234">DNA repair</keyword>
<evidence type="ECO:0000256" key="5">
    <source>
        <dbReference type="ARBA" id="ARBA00023204"/>
    </source>
</evidence>
<protein>
    <recommendedName>
        <fullName evidence="6">Very short patch repair endonuclease</fullName>
        <ecNumber evidence="6">3.1.-.-</ecNumber>
    </recommendedName>
</protein>
<keyword evidence="4 6" id="KW-0378">Hydrolase</keyword>
<dbReference type="GO" id="GO:0006298">
    <property type="term" value="P:mismatch repair"/>
    <property type="evidence" value="ECO:0007669"/>
    <property type="project" value="UniProtKB-UniRule"/>
</dbReference>
<evidence type="ECO:0000256" key="6">
    <source>
        <dbReference type="PIRNR" id="PIRNR018267"/>
    </source>
</evidence>
<dbReference type="PIRSF" id="PIRSF018267">
    <property type="entry name" value="VSR_endonuc"/>
    <property type="match status" value="1"/>
</dbReference>
<evidence type="ECO:0000256" key="3">
    <source>
        <dbReference type="ARBA" id="ARBA00022763"/>
    </source>
</evidence>
<dbReference type="Pfam" id="PF03852">
    <property type="entry name" value="Vsr"/>
    <property type="match status" value="1"/>
</dbReference>
<keyword evidence="2 6" id="KW-0255">Endonuclease</keyword>
<dbReference type="CDD" id="cd00221">
    <property type="entry name" value="Vsr"/>
    <property type="match status" value="1"/>
</dbReference>
<evidence type="ECO:0000256" key="2">
    <source>
        <dbReference type="ARBA" id="ARBA00022759"/>
    </source>
</evidence>
<comment type="similarity">
    <text evidence="6">Belongs to the vsr family.</text>
</comment>
<dbReference type="Proteomes" id="UP000002169">
    <property type="component" value="Chromosome 1"/>
</dbReference>
<sequence>MDVVDKETRRRMMSGIRAKNTKPEMLVRKILFAAGYRFRLHRRELPGAPDVVLPGRKVAIFVHGCFWHRHTGCGFATSPATNAAFWHAKLSSNVERDGRAIEALKETGWRVLVVWECATKGKSTETVTELARALSEWIEGNAPFGEIPETLPIKM</sequence>
<organism evidence="7 8">
    <name type="scientific">Burkholderia orbicola (strain MC0-3)</name>
    <dbReference type="NCBI Taxonomy" id="406425"/>
    <lineage>
        <taxon>Bacteria</taxon>
        <taxon>Pseudomonadati</taxon>
        <taxon>Pseudomonadota</taxon>
        <taxon>Betaproteobacteria</taxon>
        <taxon>Burkholderiales</taxon>
        <taxon>Burkholderiaceae</taxon>
        <taxon>Burkholderia</taxon>
        <taxon>Burkholderia cepacia complex</taxon>
        <taxon>Burkholderia orbicola</taxon>
    </lineage>
</organism>
<dbReference type="InterPro" id="IPR011335">
    <property type="entry name" value="Restrct_endonuc-II-like"/>
</dbReference>
<evidence type="ECO:0000313" key="8">
    <source>
        <dbReference type="Proteomes" id="UP000002169"/>
    </source>
</evidence>
<evidence type="ECO:0000256" key="4">
    <source>
        <dbReference type="ARBA" id="ARBA00022801"/>
    </source>
</evidence>
<dbReference type="KEGG" id="bcm:Bcenmc03_0010"/>
<dbReference type="GO" id="GO:0016787">
    <property type="term" value="F:hydrolase activity"/>
    <property type="evidence" value="ECO:0007669"/>
    <property type="project" value="UniProtKB-KW"/>
</dbReference>
<name>B1K1A3_BURO0</name>
<dbReference type="GO" id="GO:0004519">
    <property type="term" value="F:endonuclease activity"/>
    <property type="evidence" value="ECO:0007669"/>
    <property type="project" value="UniProtKB-KW"/>
</dbReference>
<dbReference type="HOGENOM" id="CLU_111913_1_1_4"/>
<dbReference type="SUPFAM" id="SSF52980">
    <property type="entry name" value="Restriction endonuclease-like"/>
    <property type="match status" value="1"/>
</dbReference>
<keyword evidence="1 6" id="KW-0540">Nuclease</keyword>
<proteinExistence type="inferred from homology"/>
<dbReference type="EMBL" id="CP000958">
    <property type="protein sequence ID" value="ACA89191.1"/>
    <property type="molecule type" value="Genomic_DNA"/>
</dbReference>
<evidence type="ECO:0000256" key="1">
    <source>
        <dbReference type="ARBA" id="ARBA00022722"/>
    </source>
</evidence>
<dbReference type="REBASE" id="17392">
    <property type="entry name" value="V.BceMCORF12P"/>
</dbReference>
<keyword evidence="3 6" id="KW-0227">DNA damage</keyword>
<dbReference type="Gene3D" id="3.40.960.10">
    <property type="entry name" value="VSR Endonuclease"/>
    <property type="match status" value="1"/>
</dbReference>
<accession>B1K1A3</accession>
<dbReference type="InterPro" id="IPR004603">
    <property type="entry name" value="DNA_mismatch_endonuc_vsr"/>
</dbReference>
<gene>
    <name evidence="7" type="ordered locus">Bcenmc03_0010</name>
</gene>
<comment type="function">
    <text evidence="6">May nick specific sequences that contain T:G mispairs resulting from m5C-deamination.</text>
</comment>
<evidence type="ECO:0000313" key="7">
    <source>
        <dbReference type="EMBL" id="ACA89191.1"/>
    </source>
</evidence>
<dbReference type="NCBIfam" id="TIGR00632">
    <property type="entry name" value="vsr"/>
    <property type="match status" value="1"/>
</dbReference>